<sequence length="103" mass="10796">MRPPSTASRRHGEKEISAAVVDDNVLHALQKSAALDGSDLVCLSADTRVGPLGPGACHVVELQFLALRPGVAGIEAIRVIDLGSQEHVDIRDLPTTIIEPLGA</sequence>
<comment type="caution">
    <text evidence="1">The sequence shown here is derived from an EMBL/GenBank/DDBJ whole genome shotgun (WGS) entry which is preliminary data.</text>
</comment>
<proteinExistence type="predicted"/>
<dbReference type="EMBL" id="JANJQO010001539">
    <property type="protein sequence ID" value="KAJ2970428.1"/>
    <property type="molecule type" value="Genomic_DNA"/>
</dbReference>
<evidence type="ECO:0000313" key="1">
    <source>
        <dbReference type="EMBL" id="KAJ2970428.1"/>
    </source>
</evidence>
<protein>
    <submittedName>
        <fullName evidence="1">Uncharacterized protein</fullName>
    </submittedName>
</protein>
<reference evidence="1" key="1">
    <citation type="submission" date="2022-08" db="EMBL/GenBank/DDBJ databases">
        <title>Genome Sequence of Lecanicillium fungicola.</title>
        <authorList>
            <person name="Buettner E."/>
        </authorList>
    </citation>
    <scope>NUCLEOTIDE SEQUENCE</scope>
    <source>
        <strain evidence="1">Babe33</strain>
    </source>
</reference>
<keyword evidence="2" id="KW-1185">Reference proteome</keyword>
<evidence type="ECO:0000313" key="2">
    <source>
        <dbReference type="Proteomes" id="UP001143910"/>
    </source>
</evidence>
<organism evidence="1 2">
    <name type="scientific">Zarea fungicola</name>
    <dbReference type="NCBI Taxonomy" id="93591"/>
    <lineage>
        <taxon>Eukaryota</taxon>
        <taxon>Fungi</taxon>
        <taxon>Dikarya</taxon>
        <taxon>Ascomycota</taxon>
        <taxon>Pezizomycotina</taxon>
        <taxon>Sordariomycetes</taxon>
        <taxon>Hypocreomycetidae</taxon>
        <taxon>Hypocreales</taxon>
        <taxon>Cordycipitaceae</taxon>
        <taxon>Zarea</taxon>
    </lineage>
</organism>
<dbReference type="Proteomes" id="UP001143910">
    <property type="component" value="Unassembled WGS sequence"/>
</dbReference>
<name>A0ACC1MW55_9HYPO</name>
<gene>
    <name evidence="1" type="ORF">NQ176_g8192</name>
</gene>
<accession>A0ACC1MW55</accession>